<dbReference type="EMBL" id="JAWRVE010000014">
    <property type="protein sequence ID" value="KAL1877508.1"/>
    <property type="molecule type" value="Genomic_DNA"/>
</dbReference>
<dbReference type="Proteomes" id="UP001583177">
    <property type="component" value="Unassembled WGS sequence"/>
</dbReference>
<protein>
    <submittedName>
        <fullName evidence="2">Uncharacterized protein</fullName>
    </submittedName>
</protein>
<feature type="region of interest" description="Disordered" evidence="1">
    <location>
        <begin position="691"/>
        <end position="747"/>
    </location>
</feature>
<name>A0ABR3XNE6_9PEZI</name>
<dbReference type="SUPFAM" id="SSF48371">
    <property type="entry name" value="ARM repeat"/>
    <property type="match status" value="1"/>
</dbReference>
<reference evidence="2 3" key="1">
    <citation type="journal article" date="2024" name="IMA Fungus">
        <title>IMA Genome - F19 : A genome assembly and annotation guide to empower mycologists, including annotated draft genome sequences of Ceratocystis pirilliformis, Diaporthe australafricana, Fusarium ophioides, Paecilomyces lecythidis, and Sporothrix stenoceras.</title>
        <authorList>
            <person name="Aylward J."/>
            <person name="Wilson A.M."/>
            <person name="Visagie C.M."/>
            <person name="Spraker J."/>
            <person name="Barnes I."/>
            <person name="Buitendag C."/>
            <person name="Ceriani C."/>
            <person name="Del Mar Angel L."/>
            <person name="du Plessis D."/>
            <person name="Fuchs T."/>
            <person name="Gasser K."/>
            <person name="Kramer D."/>
            <person name="Li W."/>
            <person name="Munsamy K."/>
            <person name="Piso A."/>
            <person name="Price J.L."/>
            <person name="Sonnekus B."/>
            <person name="Thomas C."/>
            <person name="van der Nest A."/>
            <person name="van Dijk A."/>
            <person name="van Heerden A."/>
            <person name="van Vuuren N."/>
            <person name="Yilmaz N."/>
            <person name="Duong T.A."/>
            <person name="van der Merwe N.A."/>
            <person name="Wingfield M.J."/>
            <person name="Wingfield B.D."/>
        </authorList>
    </citation>
    <scope>NUCLEOTIDE SEQUENCE [LARGE SCALE GENOMIC DNA]</scope>
    <source>
        <strain evidence="2 3">CMW 18300</strain>
    </source>
</reference>
<feature type="compositionally biased region" description="Pro residues" evidence="1">
    <location>
        <begin position="726"/>
        <end position="740"/>
    </location>
</feature>
<keyword evidence="3" id="KW-1185">Reference proteome</keyword>
<evidence type="ECO:0000256" key="1">
    <source>
        <dbReference type="SAM" id="MobiDB-lite"/>
    </source>
</evidence>
<dbReference type="InterPro" id="IPR016024">
    <property type="entry name" value="ARM-type_fold"/>
</dbReference>
<accession>A0ABR3XNE6</accession>
<organism evidence="2 3">
    <name type="scientific">Diaporthe australafricana</name>
    <dbReference type="NCBI Taxonomy" id="127596"/>
    <lineage>
        <taxon>Eukaryota</taxon>
        <taxon>Fungi</taxon>
        <taxon>Dikarya</taxon>
        <taxon>Ascomycota</taxon>
        <taxon>Pezizomycotina</taxon>
        <taxon>Sordariomycetes</taxon>
        <taxon>Sordariomycetidae</taxon>
        <taxon>Diaporthales</taxon>
        <taxon>Diaporthaceae</taxon>
        <taxon>Diaporthe</taxon>
    </lineage>
</organism>
<sequence length="1360" mass="153362">MAGIDLDISRLRGYGRVKELVAYLGELRAAAKDPDTAICHALLEAVEQDLITTDTFSVFIPWSKSPAVIARCLNYEPNADVRAIAIKELARHLKRPRKCNWELTWEALGGTEGLVQIFSRSSVAEVKTLSVLIGCCNRGERTFARREQCIEELLRALLPGVYKSPPEIQSKDKRPVQRHYAKMLPACSASFVNKVLDSRDSSNPLYRRRNLAKLAHSHRDLLRERAIKHLFGGGPKDEDVSLYVDTFLYGDKDFAIKTLQGRLEGTVTEQRWGSIDEISVLMPIVNRLAKNAGPTEVRRQIHDLIKVGLELLGKSRKRRGYSDKTFWELTFRLWRMLPSEYEDVLRGCLRLGLAELPHKNPGSYIRDLGYLPPGPTERFLQLCYLDIPKQGLDLFSANDFSAFAKQTWHVNLIRLLKPEHAIHLLKKLYEANAEYNFLEPPPETSILAMRHVGSQDNFNVDLYLTLLQRDDQKVQQNAKDAIDRLRKKASAAREQADRAAFAKAAATYAIATGDLDVYGETVVWQQRFVRDPLTVKTIFARQIVRTDEGVELLSAIPKPETLAAVSKDNHALLLDELSRRIKSADAVVRTLQESYLLAKREPSFHESDWAHVKELFNAVVTSRVSRSKTVQKHFNIPEGEVSRVVWGGFLAAFEWLDADFINQIKGPVEALLQGSRPGFLATATKSLVDIGSERRKRREAQNAPQQITTKLTSNDKPSMPGWPGFPGTPPPGFPREPPPARTSASESDSLELMAYGALSTLARSSTPGLALPLILQTILDRPDASSWHRGILSPGLLKNLRAAEAHELLMGLAKGIGEKLEEQSYVRVGESEAPKHVPSQPAVKVTTVKYLAQLLNNAEFISNDAAVEVLIELFKAAQHRDIRLAALESLLSLLDSACTGTQEEMEANPTIRKIMAALETVIPVAGSINERRPLQPEEWAEAEETGVLPELSDVTSSTLPPLMAAVVCAAFGNDRIVIKKLETQYVRRLVLPVLEQLQKEHTRWVDLFLAKHQATALKNEVPETPMEPHLWTIVLTNYYASIPTKYLYDLNRYAIHCIAPTPALKQFSTSLRANAELRKSPEVQHWLHIFDRGVNQFRAPDTNTLFQLLDDQQKKEGECGTFLTIIAQHASLYLDNYEKHISVWDRFVNSLAPTAQIMEKETAYRRWHESRRVISLQVIDMIRHKKQQRQRLMLPSTTKMELWLLLTPGWSKGNDKCRDFVSRLEDCLLGMLKEDDGCVLRWPEIARVACEVIAAVVTKNNERLRVAECMSNIGRAGQASDVTSRQLRLASDLIKLEVVLRLIDQCGKKESDDLVARCVKVWRGCDSDAIRERVFKWETERSSTPIPDTGELQRSIFTFT</sequence>
<evidence type="ECO:0000313" key="2">
    <source>
        <dbReference type="EMBL" id="KAL1877508.1"/>
    </source>
</evidence>
<proteinExistence type="predicted"/>
<gene>
    <name evidence="2" type="ORF">Daus18300_002496</name>
</gene>
<evidence type="ECO:0000313" key="3">
    <source>
        <dbReference type="Proteomes" id="UP001583177"/>
    </source>
</evidence>
<comment type="caution">
    <text evidence="2">The sequence shown here is derived from an EMBL/GenBank/DDBJ whole genome shotgun (WGS) entry which is preliminary data.</text>
</comment>
<feature type="compositionally biased region" description="Polar residues" evidence="1">
    <location>
        <begin position="702"/>
        <end position="716"/>
    </location>
</feature>